<evidence type="ECO:0000313" key="2">
    <source>
        <dbReference type="EMBL" id="AND75164.1"/>
    </source>
</evidence>
<gene>
    <name evidence="2" type="ORF">ME3_3</name>
</gene>
<keyword evidence="1" id="KW-0812">Transmembrane</keyword>
<feature type="transmembrane region" description="Helical" evidence="1">
    <location>
        <begin position="45"/>
        <end position="66"/>
    </location>
</feature>
<keyword evidence="1" id="KW-0472">Membrane</keyword>
<dbReference type="Proteomes" id="UP000225947">
    <property type="component" value="Segment"/>
</dbReference>
<reference evidence="3" key="1">
    <citation type="submission" date="2016-03" db="EMBL/GenBank/DDBJ databases">
        <title>Characterization of Acinetobacter baumannii phage vB_AbaM_ME3.</title>
        <authorList>
            <person name="Buttimer C.T.H."/>
            <person name="Elbreki M."/>
            <person name="Coffey A."/>
        </authorList>
    </citation>
    <scope>NUCLEOTIDE SEQUENCE [LARGE SCALE GENOMIC DNA]</scope>
</reference>
<keyword evidence="1" id="KW-1133">Transmembrane helix</keyword>
<name>A0A172PZY5_9CAUD</name>
<organism evidence="2 3">
    <name type="scientific">Acinetobacter phage vB_AbaM_ME3</name>
    <dbReference type="NCBI Taxonomy" id="1837876"/>
    <lineage>
        <taxon>Viruses</taxon>
        <taxon>Duplodnaviria</taxon>
        <taxon>Heunggongvirae</taxon>
        <taxon>Uroviricota</taxon>
        <taxon>Caudoviricetes</taxon>
        <taxon>Metrivirus</taxon>
        <taxon>Metrivirus ME3</taxon>
    </lineage>
</organism>
<evidence type="ECO:0000313" key="3">
    <source>
        <dbReference type="Proteomes" id="UP000225947"/>
    </source>
</evidence>
<accession>A0A172PZY5</accession>
<sequence length="92" mass="9528">MNNMVTTLATTTSVGIAGGLGYGAFNKQYGVGVYGSNLNDPYIGYSDYVIHGAALGAAAGLATIGLRYQAQQKRISGVSEQTEALYRMLGGT</sequence>
<evidence type="ECO:0000256" key="1">
    <source>
        <dbReference type="SAM" id="Phobius"/>
    </source>
</evidence>
<proteinExistence type="predicted"/>
<protein>
    <submittedName>
        <fullName evidence="2">Putative membrane protein</fullName>
    </submittedName>
</protein>
<dbReference type="EMBL" id="KU935715">
    <property type="protein sequence ID" value="AND75164.1"/>
    <property type="molecule type" value="Genomic_DNA"/>
</dbReference>
<keyword evidence="3" id="KW-1185">Reference proteome</keyword>